<keyword evidence="3" id="KW-1185">Reference proteome</keyword>
<dbReference type="HOGENOM" id="CLU_2185468_0_0_1"/>
<evidence type="ECO:0000256" key="1">
    <source>
        <dbReference type="SAM" id="MobiDB-lite"/>
    </source>
</evidence>
<evidence type="ECO:0000313" key="2">
    <source>
        <dbReference type="EMBL" id="EFI97107.1"/>
    </source>
</evidence>
<accession>D8Q3T2</accession>
<name>D8Q3T2_SCHCM</name>
<feature type="region of interest" description="Disordered" evidence="1">
    <location>
        <begin position="77"/>
        <end position="109"/>
    </location>
</feature>
<feature type="region of interest" description="Disordered" evidence="1">
    <location>
        <begin position="1"/>
        <end position="35"/>
    </location>
</feature>
<dbReference type="Proteomes" id="UP000007431">
    <property type="component" value="Unassembled WGS sequence"/>
</dbReference>
<sequence length="109" mass="11669">MRRRSSRASPDLQDLQLASNGGGMPRSARRTSRNVCRHAPCPANASSRYTSVALPHHLEPPGPAASTLKLIIDPSSQMGLRNFSPRDRGVAYGGQGHLRQEGGGPREAT</sequence>
<gene>
    <name evidence="2" type="ORF">SCHCODRAFT_108655</name>
</gene>
<feature type="non-terminal residue" evidence="2">
    <location>
        <position position="109"/>
    </location>
</feature>
<proteinExistence type="predicted"/>
<dbReference type="AlphaFoldDB" id="D8Q3T2"/>
<feature type="compositionally biased region" description="Gly residues" evidence="1">
    <location>
        <begin position="91"/>
        <end position="109"/>
    </location>
</feature>
<evidence type="ECO:0000313" key="3">
    <source>
        <dbReference type="Proteomes" id="UP000007431"/>
    </source>
</evidence>
<protein>
    <submittedName>
        <fullName evidence="2">Uncharacterized protein</fullName>
    </submittedName>
</protein>
<reference evidence="2 3" key="1">
    <citation type="journal article" date="2010" name="Nat. Biotechnol.">
        <title>Genome sequence of the model mushroom Schizophyllum commune.</title>
        <authorList>
            <person name="Ohm R.A."/>
            <person name="de Jong J.F."/>
            <person name="Lugones L.G."/>
            <person name="Aerts A."/>
            <person name="Kothe E."/>
            <person name="Stajich J.E."/>
            <person name="de Vries R.P."/>
            <person name="Record E."/>
            <person name="Levasseur A."/>
            <person name="Baker S.E."/>
            <person name="Bartholomew K.A."/>
            <person name="Coutinho P.M."/>
            <person name="Erdmann S."/>
            <person name="Fowler T.J."/>
            <person name="Gathman A.C."/>
            <person name="Lombard V."/>
            <person name="Henrissat B."/>
            <person name="Knabe N."/>
            <person name="Kuees U."/>
            <person name="Lilly W.W."/>
            <person name="Lindquist E."/>
            <person name="Lucas S."/>
            <person name="Magnuson J.K."/>
            <person name="Piumi F."/>
            <person name="Raudaskoski M."/>
            <person name="Salamov A."/>
            <person name="Schmutz J."/>
            <person name="Schwarze F.W.M.R."/>
            <person name="vanKuyk P.A."/>
            <person name="Horton J.S."/>
            <person name="Grigoriev I.V."/>
            <person name="Woesten H.A.B."/>
        </authorList>
    </citation>
    <scope>NUCLEOTIDE SEQUENCE [LARGE SCALE GENOMIC DNA]</scope>
    <source>
        <strain evidence="3">H4-8 / FGSC 9210</strain>
    </source>
</reference>
<organism evidence="3">
    <name type="scientific">Schizophyllum commune (strain H4-8 / FGSC 9210)</name>
    <name type="common">Split gill fungus</name>
    <dbReference type="NCBI Taxonomy" id="578458"/>
    <lineage>
        <taxon>Eukaryota</taxon>
        <taxon>Fungi</taxon>
        <taxon>Dikarya</taxon>
        <taxon>Basidiomycota</taxon>
        <taxon>Agaricomycotina</taxon>
        <taxon>Agaricomycetes</taxon>
        <taxon>Agaricomycetidae</taxon>
        <taxon>Agaricales</taxon>
        <taxon>Schizophyllaceae</taxon>
        <taxon>Schizophyllum</taxon>
    </lineage>
</organism>
<dbReference type="VEuPathDB" id="FungiDB:SCHCODRAFT_02304671"/>
<dbReference type="InParanoid" id="D8Q3T2"/>
<dbReference type="EMBL" id="GL377306">
    <property type="protein sequence ID" value="EFI97107.1"/>
    <property type="molecule type" value="Genomic_DNA"/>
</dbReference>